<feature type="non-terminal residue" evidence="1">
    <location>
        <position position="1"/>
    </location>
</feature>
<organism evidence="1 2">
    <name type="scientific">Ridgeia piscesae</name>
    <name type="common">Tubeworm</name>
    <dbReference type="NCBI Taxonomy" id="27915"/>
    <lineage>
        <taxon>Eukaryota</taxon>
        <taxon>Metazoa</taxon>
        <taxon>Spiralia</taxon>
        <taxon>Lophotrochozoa</taxon>
        <taxon>Annelida</taxon>
        <taxon>Polychaeta</taxon>
        <taxon>Sedentaria</taxon>
        <taxon>Canalipalpata</taxon>
        <taxon>Sabellida</taxon>
        <taxon>Siboglinidae</taxon>
        <taxon>Ridgeia</taxon>
    </lineage>
</organism>
<dbReference type="AlphaFoldDB" id="A0AAD9JZC1"/>
<evidence type="ECO:0000313" key="2">
    <source>
        <dbReference type="Proteomes" id="UP001209878"/>
    </source>
</evidence>
<dbReference type="Proteomes" id="UP001209878">
    <property type="component" value="Unassembled WGS sequence"/>
</dbReference>
<comment type="caution">
    <text evidence="1">The sequence shown here is derived from an EMBL/GenBank/DDBJ whole genome shotgun (WGS) entry which is preliminary data.</text>
</comment>
<gene>
    <name evidence="1" type="ORF">NP493_1557g00002</name>
</gene>
<sequence>PACHKLLPGPCKAVVEESPDWPVVVVATTSHPTALSSDMHEGFLHCVPIEAPNEVARQLMLESLFVEVTQDSDVDTTHAAQRTAVSRNEMLYSFSHNHSCCEKLSRACR</sequence>
<evidence type="ECO:0000313" key="1">
    <source>
        <dbReference type="EMBL" id="KAK2161834.1"/>
    </source>
</evidence>
<proteinExistence type="predicted"/>
<name>A0AAD9JZC1_RIDPI</name>
<accession>A0AAD9JZC1</accession>
<keyword evidence="2" id="KW-1185">Reference proteome</keyword>
<reference evidence="1" key="1">
    <citation type="journal article" date="2023" name="Mol. Biol. Evol.">
        <title>Third-Generation Sequencing Reveals the Adaptive Role of the Epigenome in Three Deep-Sea Polychaetes.</title>
        <authorList>
            <person name="Perez M."/>
            <person name="Aroh O."/>
            <person name="Sun Y."/>
            <person name="Lan Y."/>
            <person name="Juniper S.K."/>
            <person name="Young C.R."/>
            <person name="Angers B."/>
            <person name="Qian P.Y."/>
        </authorList>
    </citation>
    <scope>NUCLEOTIDE SEQUENCE</scope>
    <source>
        <strain evidence="1">R07B-5</strain>
    </source>
</reference>
<protein>
    <submittedName>
        <fullName evidence="1">Uncharacterized protein</fullName>
    </submittedName>
</protein>
<dbReference type="EMBL" id="JAODUO010001557">
    <property type="protein sequence ID" value="KAK2161834.1"/>
    <property type="molecule type" value="Genomic_DNA"/>
</dbReference>